<name>A0A6A7BSJ8_9PEZI</name>
<protein>
    <submittedName>
        <fullName evidence="1">Uncharacterized protein</fullName>
    </submittedName>
</protein>
<dbReference type="Proteomes" id="UP000799421">
    <property type="component" value="Unassembled WGS sequence"/>
</dbReference>
<dbReference type="PANTHER" id="PTHR38049:SF1">
    <property type="entry name" value="PROTEIN KINASE DOMAIN-CONTAINING PROTEIN"/>
    <property type="match status" value="1"/>
</dbReference>
<dbReference type="AlphaFoldDB" id="A0A6A7BSJ8"/>
<evidence type="ECO:0000313" key="2">
    <source>
        <dbReference type="Proteomes" id="UP000799421"/>
    </source>
</evidence>
<evidence type="ECO:0000313" key="1">
    <source>
        <dbReference type="EMBL" id="KAF2858113.1"/>
    </source>
</evidence>
<dbReference type="OrthoDB" id="3928002at2759"/>
<keyword evidence="2" id="KW-1185">Reference proteome</keyword>
<gene>
    <name evidence="1" type="ORF">K470DRAFT_222014</name>
</gene>
<accession>A0A6A7BSJ8</accession>
<sequence length="217" mass="24261">MDILLGLGISLPIVTSNGISVVTGVSQGVRQQQRANAEEKERMRKFHIDVSTEDGSLEGIVTLRDGRLWIESQTSHVHPFTGFFLPYPSPSPPHPLGMVSTISADPPLLNWIYIDRETNQVMYGNRTASIQHIVNFGYNDEGNVLGGDEAWEGFVIVEDEMGKGKWSLFFDISDDRLRHLPNRGKRRTKEVFLKRRMLEDIPETIGVKTVGNIGVSG</sequence>
<organism evidence="1 2">
    <name type="scientific">Piedraia hortae CBS 480.64</name>
    <dbReference type="NCBI Taxonomy" id="1314780"/>
    <lineage>
        <taxon>Eukaryota</taxon>
        <taxon>Fungi</taxon>
        <taxon>Dikarya</taxon>
        <taxon>Ascomycota</taxon>
        <taxon>Pezizomycotina</taxon>
        <taxon>Dothideomycetes</taxon>
        <taxon>Dothideomycetidae</taxon>
        <taxon>Capnodiales</taxon>
        <taxon>Piedraiaceae</taxon>
        <taxon>Piedraia</taxon>
    </lineage>
</organism>
<proteinExistence type="predicted"/>
<reference evidence="1" key="1">
    <citation type="journal article" date="2020" name="Stud. Mycol.">
        <title>101 Dothideomycetes genomes: a test case for predicting lifestyles and emergence of pathogens.</title>
        <authorList>
            <person name="Haridas S."/>
            <person name="Albert R."/>
            <person name="Binder M."/>
            <person name="Bloem J."/>
            <person name="Labutti K."/>
            <person name="Salamov A."/>
            <person name="Andreopoulos B."/>
            <person name="Baker S."/>
            <person name="Barry K."/>
            <person name="Bills G."/>
            <person name="Bluhm B."/>
            <person name="Cannon C."/>
            <person name="Castanera R."/>
            <person name="Culley D."/>
            <person name="Daum C."/>
            <person name="Ezra D."/>
            <person name="Gonzalez J."/>
            <person name="Henrissat B."/>
            <person name="Kuo A."/>
            <person name="Liang C."/>
            <person name="Lipzen A."/>
            <person name="Lutzoni F."/>
            <person name="Magnuson J."/>
            <person name="Mondo S."/>
            <person name="Nolan M."/>
            <person name="Ohm R."/>
            <person name="Pangilinan J."/>
            <person name="Park H.-J."/>
            <person name="Ramirez L."/>
            <person name="Alfaro M."/>
            <person name="Sun H."/>
            <person name="Tritt A."/>
            <person name="Yoshinaga Y."/>
            <person name="Zwiers L.-H."/>
            <person name="Turgeon B."/>
            <person name="Goodwin S."/>
            <person name="Spatafora J."/>
            <person name="Crous P."/>
            <person name="Grigoriev I."/>
        </authorList>
    </citation>
    <scope>NUCLEOTIDE SEQUENCE</scope>
    <source>
        <strain evidence="1">CBS 480.64</strain>
    </source>
</reference>
<dbReference type="PANTHER" id="PTHR38049">
    <property type="entry name" value="RICIN B LECTIN DOMAIN-CONTAINING PROTEIN"/>
    <property type="match status" value="1"/>
</dbReference>
<dbReference type="EMBL" id="MU006018">
    <property type="protein sequence ID" value="KAF2858113.1"/>
    <property type="molecule type" value="Genomic_DNA"/>
</dbReference>